<keyword evidence="2" id="KW-1185">Reference proteome</keyword>
<gene>
    <name evidence="1" type="ORF">BN946_scf184986.g9</name>
</gene>
<comment type="caution">
    <text evidence="1">The sequence shown here is derived from an EMBL/GenBank/DDBJ whole genome shotgun (WGS) entry which is preliminary data.</text>
</comment>
<accession>A0A060SR61</accession>
<dbReference type="AlphaFoldDB" id="A0A060SR61"/>
<dbReference type="HOGENOM" id="CLU_792599_0_0_1"/>
<name>A0A060SR61_PYCCI</name>
<evidence type="ECO:0008006" key="3">
    <source>
        <dbReference type="Google" id="ProtNLM"/>
    </source>
</evidence>
<protein>
    <recommendedName>
        <fullName evidence="3">F-box domain-containing protein</fullName>
    </recommendedName>
</protein>
<dbReference type="EMBL" id="CCBP010000393">
    <property type="protein sequence ID" value="CDO76656.1"/>
    <property type="molecule type" value="Genomic_DNA"/>
</dbReference>
<dbReference type="Proteomes" id="UP000029665">
    <property type="component" value="Unassembled WGS sequence"/>
</dbReference>
<sequence>MLDYSIDAEDYLRSVVQPDKPHRAAAVRIFGLDIAEADTVVQLLKSAMPKMTNLHRVYLMSDTVELFEALLEAPPQLRILEVGGSNYPPCFHDALFRQSHLESLRIQFDASGVSATGDEDVYIHLLSDGALLPNIKRLTLDANLFRPSLLKYAFPITCLTLSSPSTEDIHDALKLFSQTLVSLVAYGVTHPSQVVHRSCLPTSLLRDAYLPKLSILHAFFEPDWIVPYSLEHLHVDGMVIRALRGSCPALRTVIWEIDGPLRQLLYGEQAGSGVAPIHIYMRKVFETHPTFVRLAVYERARVFLPSGTLPYGNIWTRANKDAENADRDFIDFSKWQAEALACTFALAAAE</sequence>
<dbReference type="OrthoDB" id="2747189at2759"/>
<dbReference type="SUPFAM" id="SSF52047">
    <property type="entry name" value="RNI-like"/>
    <property type="match status" value="1"/>
</dbReference>
<evidence type="ECO:0000313" key="1">
    <source>
        <dbReference type="EMBL" id="CDO76656.1"/>
    </source>
</evidence>
<evidence type="ECO:0000313" key="2">
    <source>
        <dbReference type="Proteomes" id="UP000029665"/>
    </source>
</evidence>
<proteinExistence type="predicted"/>
<reference evidence="1" key="1">
    <citation type="submission" date="2014-01" db="EMBL/GenBank/DDBJ databases">
        <title>The genome of the white-rot fungus Pycnoporus cinnabarinus: a basidiomycete model with a versatile arsenal for lignocellulosic biomass breakdown.</title>
        <authorList>
            <person name="Levasseur A."/>
            <person name="Lomascolo A."/>
            <person name="Ruiz-Duenas F.J."/>
            <person name="Uzan E."/>
            <person name="Piumi F."/>
            <person name="Kues U."/>
            <person name="Ram A.F.J."/>
            <person name="Murat C."/>
            <person name="Haon M."/>
            <person name="Benoit I."/>
            <person name="Arfi Y."/>
            <person name="Chevret D."/>
            <person name="Drula E."/>
            <person name="Kwon M.J."/>
            <person name="Gouret P."/>
            <person name="Lesage-Meessen L."/>
            <person name="Lombard V."/>
            <person name="Mariette J."/>
            <person name="Noirot C."/>
            <person name="Park J."/>
            <person name="Patyshakuliyeva A."/>
            <person name="Wieneger R.A.B."/>
            <person name="Wosten H.A.B."/>
            <person name="Martin F."/>
            <person name="Coutinho P.M."/>
            <person name="de Vries R."/>
            <person name="Martinez A.T."/>
            <person name="Klopp C."/>
            <person name="Pontarotti P."/>
            <person name="Henrissat B."/>
            <person name="Record E."/>
        </authorList>
    </citation>
    <scope>NUCLEOTIDE SEQUENCE [LARGE SCALE GENOMIC DNA]</scope>
    <source>
        <strain evidence="1">BRFM137</strain>
    </source>
</reference>
<organism evidence="1 2">
    <name type="scientific">Pycnoporus cinnabarinus</name>
    <name type="common">Cinnabar-red polypore</name>
    <name type="synonym">Trametes cinnabarina</name>
    <dbReference type="NCBI Taxonomy" id="5643"/>
    <lineage>
        <taxon>Eukaryota</taxon>
        <taxon>Fungi</taxon>
        <taxon>Dikarya</taxon>
        <taxon>Basidiomycota</taxon>
        <taxon>Agaricomycotina</taxon>
        <taxon>Agaricomycetes</taxon>
        <taxon>Polyporales</taxon>
        <taxon>Polyporaceae</taxon>
        <taxon>Trametes</taxon>
    </lineage>
</organism>